<feature type="transmembrane region" description="Helical" evidence="2">
    <location>
        <begin position="71"/>
        <end position="94"/>
    </location>
</feature>
<keyword evidence="2" id="KW-0472">Membrane</keyword>
<gene>
    <name evidence="3" type="ORF">CPB83DRAFT_848898</name>
</gene>
<reference evidence="3" key="1">
    <citation type="submission" date="2020-11" db="EMBL/GenBank/DDBJ databases">
        <authorList>
            <consortium name="DOE Joint Genome Institute"/>
            <person name="Ahrendt S."/>
            <person name="Riley R."/>
            <person name="Andreopoulos W."/>
            <person name="Labutti K."/>
            <person name="Pangilinan J."/>
            <person name="Ruiz-Duenas F.J."/>
            <person name="Barrasa J.M."/>
            <person name="Sanchez-Garcia M."/>
            <person name="Camarero S."/>
            <person name="Miyauchi S."/>
            <person name="Serrano A."/>
            <person name="Linde D."/>
            <person name="Babiker R."/>
            <person name="Drula E."/>
            <person name="Ayuso-Fernandez I."/>
            <person name="Pacheco R."/>
            <person name="Padilla G."/>
            <person name="Ferreira P."/>
            <person name="Barriuso J."/>
            <person name="Kellner H."/>
            <person name="Castanera R."/>
            <person name="Alfaro M."/>
            <person name="Ramirez L."/>
            <person name="Pisabarro A.G."/>
            <person name="Kuo A."/>
            <person name="Tritt A."/>
            <person name="Lipzen A."/>
            <person name="He G."/>
            <person name="Yan M."/>
            <person name="Ng V."/>
            <person name="Cullen D."/>
            <person name="Martin F."/>
            <person name="Rosso M.-N."/>
            <person name="Henrissat B."/>
            <person name="Hibbett D."/>
            <person name="Martinez A.T."/>
            <person name="Grigoriev I.V."/>
        </authorList>
    </citation>
    <scope>NUCLEOTIDE SEQUENCE</scope>
    <source>
        <strain evidence="3">CBS 506.95</strain>
    </source>
</reference>
<dbReference type="EMBL" id="MU157835">
    <property type="protein sequence ID" value="KAF9531354.1"/>
    <property type="molecule type" value="Genomic_DNA"/>
</dbReference>
<keyword evidence="4" id="KW-1185">Reference proteome</keyword>
<feature type="transmembrane region" description="Helical" evidence="2">
    <location>
        <begin position="154"/>
        <end position="181"/>
    </location>
</feature>
<dbReference type="AlphaFoldDB" id="A0A9P6EMK2"/>
<feature type="transmembrane region" description="Helical" evidence="2">
    <location>
        <begin position="43"/>
        <end position="64"/>
    </location>
</feature>
<name>A0A9P6EMK2_9AGAR</name>
<evidence type="ECO:0000313" key="3">
    <source>
        <dbReference type="EMBL" id="KAF9531354.1"/>
    </source>
</evidence>
<sequence>MYIVATLHVVLGIYRVIQAYIVVENPKGPISYLYDVTLWSFRANNVLLCVMTWLGDALVIYRCYYVWSGNFWVILLPTVLLFATVGVDAFILYWWDHQLAFSATFNILPWLNSIYPLAFAQNVFTTGLIGYKIWKQHRKSVSVGIVDRGSRLGLLHILRIIIESAAVYTIQLCLLIILYALQNNFQVILQDAIVPSIGIVFVLIAVRVHNAKNRPIVMHPSLSMRTIPAWLGKDELTDVEMQDSGLSTASSGPRLDLDDNHFSSASSRPSSNRLSMLPDMEKQ</sequence>
<feature type="compositionally biased region" description="Low complexity" evidence="1">
    <location>
        <begin position="263"/>
        <end position="283"/>
    </location>
</feature>
<evidence type="ECO:0000256" key="1">
    <source>
        <dbReference type="SAM" id="MobiDB-lite"/>
    </source>
</evidence>
<evidence type="ECO:0000256" key="2">
    <source>
        <dbReference type="SAM" id="Phobius"/>
    </source>
</evidence>
<feature type="region of interest" description="Disordered" evidence="1">
    <location>
        <begin position="242"/>
        <end position="283"/>
    </location>
</feature>
<evidence type="ECO:0000313" key="4">
    <source>
        <dbReference type="Proteomes" id="UP000807306"/>
    </source>
</evidence>
<organism evidence="3 4">
    <name type="scientific">Crepidotus variabilis</name>
    <dbReference type="NCBI Taxonomy" id="179855"/>
    <lineage>
        <taxon>Eukaryota</taxon>
        <taxon>Fungi</taxon>
        <taxon>Dikarya</taxon>
        <taxon>Basidiomycota</taxon>
        <taxon>Agaricomycotina</taxon>
        <taxon>Agaricomycetes</taxon>
        <taxon>Agaricomycetidae</taxon>
        <taxon>Agaricales</taxon>
        <taxon>Agaricineae</taxon>
        <taxon>Crepidotaceae</taxon>
        <taxon>Crepidotus</taxon>
    </lineage>
</organism>
<comment type="caution">
    <text evidence="3">The sequence shown here is derived from an EMBL/GenBank/DDBJ whole genome shotgun (WGS) entry which is preliminary data.</text>
</comment>
<feature type="transmembrane region" description="Helical" evidence="2">
    <location>
        <begin position="187"/>
        <end position="206"/>
    </location>
</feature>
<feature type="transmembrane region" description="Helical" evidence="2">
    <location>
        <begin position="114"/>
        <end position="134"/>
    </location>
</feature>
<dbReference type="Proteomes" id="UP000807306">
    <property type="component" value="Unassembled WGS sequence"/>
</dbReference>
<dbReference type="OrthoDB" id="3346544at2759"/>
<protein>
    <submittedName>
        <fullName evidence="3">Uncharacterized protein</fullName>
    </submittedName>
</protein>
<proteinExistence type="predicted"/>
<accession>A0A9P6EMK2</accession>
<keyword evidence="2" id="KW-0812">Transmembrane</keyword>
<keyword evidence="2" id="KW-1133">Transmembrane helix</keyword>